<dbReference type="AlphaFoldDB" id="A0A371DKC8"/>
<dbReference type="OrthoDB" id="3515175at2759"/>
<proteinExistence type="predicted"/>
<protein>
    <submittedName>
        <fullName evidence="2">Uncharacterized protein</fullName>
    </submittedName>
</protein>
<organism evidence="2 3">
    <name type="scientific">Lentinus brumalis</name>
    <dbReference type="NCBI Taxonomy" id="2498619"/>
    <lineage>
        <taxon>Eukaryota</taxon>
        <taxon>Fungi</taxon>
        <taxon>Dikarya</taxon>
        <taxon>Basidiomycota</taxon>
        <taxon>Agaricomycotina</taxon>
        <taxon>Agaricomycetes</taxon>
        <taxon>Polyporales</taxon>
        <taxon>Polyporaceae</taxon>
        <taxon>Lentinus</taxon>
    </lineage>
</organism>
<dbReference type="Proteomes" id="UP000256964">
    <property type="component" value="Unassembled WGS sequence"/>
</dbReference>
<feature type="compositionally biased region" description="Pro residues" evidence="1">
    <location>
        <begin position="239"/>
        <end position="249"/>
    </location>
</feature>
<feature type="compositionally biased region" description="Acidic residues" evidence="1">
    <location>
        <begin position="607"/>
        <end position="618"/>
    </location>
</feature>
<gene>
    <name evidence="2" type="ORF">OH76DRAFT_1432795</name>
</gene>
<feature type="region of interest" description="Disordered" evidence="1">
    <location>
        <begin position="231"/>
        <end position="254"/>
    </location>
</feature>
<name>A0A371DKC8_9APHY</name>
<evidence type="ECO:0000313" key="3">
    <source>
        <dbReference type="Proteomes" id="UP000256964"/>
    </source>
</evidence>
<evidence type="ECO:0000313" key="2">
    <source>
        <dbReference type="EMBL" id="RDX52978.1"/>
    </source>
</evidence>
<keyword evidence="3" id="KW-1185">Reference proteome</keyword>
<evidence type="ECO:0000256" key="1">
    <source>
        <dbReference type="SAM" id="MobiDB-lite"/>
    </source>
</evidence>
<feature type="region of interest" description="Disordered" evidence="1">
    <location>
        <begin position="607"/>
        <end position="633"/>
    </location>
</feature>
<sequence>MGQRHQIFLIARVRAHGAPPNHSGKRRCIAALHHQWCYGSLPLTAMRRLVTLVGQPDNAAIIRAEVRNIQGKYGSHNAVKPPIPNVPCPFAAALLAMAWTADLQDGANIYSSGTTLGNDLLEASMGCWDGDNNDGLSILDVTDPEKPAYCFLSGPETPGTPEQYTAPLDARGYLSVYYKLDKPVDDKADAGSKEADSKRAQYKYWMTAIDDLADVPVLPVSALREAWPTETFKKSPQTHPAPPSHPAPEPSDISHGAVLNLADMSLDVAVKQSIDDGDTAEVEKLLWLPGKAARVKTILRELDPFTDSMVQLLAITLKELHEIPRVDLVGFRMSGAHVAAVLSALGDVHSVDLSGNGAIVADDIPDILAATPTLRRIALMDCPSVDGARLLELVQTQPSRFKTVEGILHPAFLTIKKPDPHPCAFTYVSVTSMQGLACVSIPFFTPAQVVQALTDIIPWQGGSRSGTMFGQYGLPCVGTSAFQGGTRQPGQKVNERSIMSVPLQSSRIPRGQRSLWTFVCNMPQFHFHGMDNKGWGFVHFTHEERGDGSAGSNDATSAVEQNHCRGLGTGTVYDLKGFLECMAKDGRPMPSDEAVEKLQKILYMEESGLDDDDGEAEEASAVPVPGGSPPQYLCPLMKQESLSAIIR</sequence>
<dbReference type="STRING" id="139420.A0A371DKC8"/>
<reference evidence="2 3" key="1">
    <citation type="journal article" date="2018" name="Biotechnol. Biofuels">
        <title>Integrative visual omics of the white-rot fungus Polyporus brumalis exposes the biotechnological potential of its oxidative enzymes for delignifying raw plant biomass.</title>
        <authorList>
            <person name="Miyauchi S."/>
            <person name="Rancon A."/>
            <person name="Drula E."/>
            <person name="Hage H."/>
            <person name="Chaduli D."/>
            <person name="Favel A."/>
            <person name="Grisel S."/>
            <person name="Henrissat B."/>
            <person name="Herpoel-Gimbert I."/>
            <person name="Ruiz-Duenas F.J."/>
            <person name="Chevret D."/>
            <person name="Hainaut M."/>
            <person name="Lin J."/>
            <person name="Wang M."/>
            <person name="Pangilinan J."/>
            <person name="Lipzen A."/>
            <person name="Lesage-Meessen L."/>
            <person name="Navarro D."/>
            <person name="Riley R."/>
            <person name="Grigoriev I.V."/>
            <person name="Zhou S."/>
            <person name="Raouche S."/>
            <person name="Rosso M.N."/>
        </authorList>
    </citation>
    <scope>NUCLEOTIDE SEQUENCE [LARGE SCALE GENOMIC DNA]</scope>
    <source>
        <strain evidence="2 3">BRFM 1820</strain>
    </source>
</reference>
<accession>A0A371DKC8</accession>
<dbReference type="EMBL" id="KZ857388">
    <property type="protein sequence ID" value="RDX52978.1"/>
    <property type="molecule type" value="Genomic_DNA"/>
</dbReference>